<gene>
    <name evidence="2" type="ORF">BGAL_0095g00280</name>
</gene>
<sequence>MITDPSPVQPSDAPITASKLSPLRILCLGDSLTEGYSHFGTKFTPYSKWMKEVLVAKWPDRAIEVITDGVSGDLVTPPGGFKRRMERHSFLKVPSNPPITHTILLGGTNDLAYNRPVQTLYAVFETLIFTPLSNSSKVLIITIPECHVRAKVLDEKREELNDMLVYTLGRKDNVLEQLASYDKDEYKTLYANYPQMNSSTFDLRGAMPYHNMELEKRELLWDDGLHFTEEGYKEIGIMVGEKMIQVIEEVKPEKEISLSGRGTMGIE</sequence>
<feature type="domain" description="SGNH hydrolase-type esterase" evidence="1">
    <location>
        <begin position="27"/>
        <end position="233"/>
    </location>
</feature>
<dbReference type="OrthoDB" id="408760at2759"/>
<accession>A0A4S8R565</accession>
<dbReference type="PANTHER" id="PTHR30383:SF19">
    <property type="entry name" value="FIBRONECTIN TYPE-III DOMAIN-CONTAINING PROTEIN"/>
    <property type="match status" value="1"/>
</dbReference>
<evidence type="ECO:0000259" key="1">
    <source>
        <dbReference type="Pfam" id="PF13472"/>
    </source>
</evidence>
<organism evidence="2 3">
    <name type="scientific">Botrytis galanthina</name>
    <dbReference type="NCBI Taxonomy" id="278940"/>
    <lineage>
        <taxon>Eukaryota</taxon>
        <taxon>Fungi</taxon>
        <taxon>Dikarya</taxon>
        <taxon>Ascomycota</taxon>
        <taxon>Pezizomycotina</taxon>
        <taxon>Leotiomycetes</taxon>
        <taxon>Helotiales</taxon>
        <taxon>Sclerotiniaceae</taxon>
        <taxon>Botrytis</taxon>
    </lineage>
</organism>
<dbReference type="InterPro" id="IPR051532">
    <property type="entry name" value="Ester_Hydrolysis_Enzymes"/>
</dbReference>
<dbReference type="InterPro" id="IPR036514">
    <property type="entry name" value="SGNH_hydro_sf"/>
</dbReference>
<proteinExistence type="predicted"/>
<dbReference type="InterPro" id="IPR013830">
    <property type="entry name" value="SGNH_hydro"/>
</dbReference>
<dbReference type="GO" id="GO:0004622">
    <property type="term" value="F:phosphatidylcholine lysophospholipase activity"/>
    <property type="evidence" value="ECO:0007669"/>
    <property type="project" value="TreeGrafter"/>
</dbReference>
<keyword evidence="3" id="KW-1185">Reference proteome</keyword>
<dbReference type="AlphaFoldDB" id="A0A4S8R565"/>
<dbReference type="PANTHER" id="PTHR30383">
    <property type="entry name" value="THIOESTERASE 1/PROTEASE 1/LYSOPHOSPHOLIPASE L1"/>
    <property type="match status" value="1"/>
</dbReference>
<dbReference type="CDD" id="cd00229">
    <property type="entry name" value="SGNH_hydrolase"/>
    <property type="match status" value="1"/>
</dbReference>
<dbReference type="SUPFAM" id="SSF52266">
    <property type="entry name" value="SGNH hydrolase"/>
    <property type="match status" value="1"/>
</dbReference>
<reference evidence="2 3" key="1">
    <citation type="submission" date="2017-12" db="EMBL/GenBank/DDBJ databases">
        <title>Comparative genomics of Botrytis spp.</title>
        <authorList>
            <person name="Valero-Jimenez C.A."/>
            <person name="Tapia P."/>
            <person name="Veloso J."/>
            <person name="Silva-Moreno E."/>
            <person name="Staats M."/>
            <person name="Valdes J.H."/>
            <person name="Van Kan J.A.L."/>
        </authorList>
    </citation>
    <scope>NUCLEOTIDE SEQUENCE [LARGE SCALE GENOMIC DNA]</scope>
    <source>
        <strain evidence="2 3">MUCL435</strain>
    </source>
</reference>
<dbReference type="Proteomes" id="UP000308671">
    <property type="component" value="Unassembled WGS sequence"/>
</dbReference>
<comment type="caution">
    <text evidence="2">The sequence shown here is derived from an EMBL/GenBank/DDBJ whole genome shotgun (WGS) entry which is preliminary data.</text>
</comment>
<evidence type="ECO:0000313" key="3">
    <source>
        <dbReference type="Proteomes" id="UP000308671"/>
    </source>
</evidence>
<dbReference type="Gene3D" id="3.40.50.1110">
    <property type="entry name" value="SGNH hydrolase"/>
    <property type="match status" value="1"/>
</dbReference>
<name>A0A4S8R565_9HELO</name>
<evidence type="ECO:0000313" key="2">
    <source>
        <dbReference type="EMBL" id="THV51912.1"/>
    </source>
</evidence>
<protein>
    <recommendedName>
        <fullName evidence="1">SGNH hydrolase-type esterase domain-containing protein</fullName>
    </recommendedName>
</protein>
<dbReference type="EMBL" id="PQXL01000095">
    <property type="protein sequence ID" value="THV51912.1"/>
    <property type="molecule type" value="Genomic_DNA"/>
</dbReference>
<dbReference type="Pfam" id="PF13472">
    <property type="entry name" value="Lipase_GDSL_2"/>
    <property type="match status" value="1"/>
</dbReference>